<organism evidence="2 3">
    <name type="scientific">Roseofilum reptotaenium AO1-A</name>
    <dbReference type="NCBI Taxonomy" id="1925591"/>
    <lineage>
        <taxon>Bacteria</taxon>
        <taxon>Bacillati</taxon>
        <taxon>Cyanobacteriota</taxon>
        <taxon>Cyanophyceae</taxon>
        <taxon>Desertifilales</taxon>
        <taxon>Desertifilaceae</taxon>
        <taxon>Roseofilum</taxon>
    </lineage>
</organism>
<dbReference type="Proteomes" id="UP000183940">
    <property type="component" value="Unassembled WGS sequence"/>
</dbReference>
<proteinExistence type="predicted"/>
<evidence type="ECO:0000313" key="3">
    <source>
        <dbReference type="Proteomes" id="UP000183940"/>
    </source>
</evidence>
<dbReference type="EMBL" id="MLAW01000009">
    <property type="protein sequence ID" value="OJJ26211.1"/>
    <property type="molecule type" value="Genomic_DNA"/>
</dbReference>
<feature type="signal peptide" evidence="1">
    <location>
        <begin position="1"/>
        <end position="23"/>
    </location>
</feature>
<gene>
    <name evidence="2" type="ORF">BI308_07355</name>
</gene>
<keyword evidence="3" id="KW-1185">Reference proteome</keyword>
<feature type="chain" id="PRO_5013064045" evidence="1">
    <location>
        <begin position="24"/>
        <end position="190"/>
    </location>
</feature>
<name>A0A1L9QU64_9CYAN</name>
<evidence type="ECO:0000256" key="1">
    <source>
        <dbReference type="SAM" id="SignalP"/>
    </source>
</evidence>
<accession>A0A1L9QU64</accession>
<evidence type="ECO:0000313" key="2">
    <source>
        <dbReference type="EMBL" id="OJJ26211.1"/>
    </source>
</evidence>
<comment type="caution">
    <text evidence="2">The sequence shown here is derived from an EMBL/GenBank/DDBJ whole genome shotgun (WGS) entry which is preliminary data.</text>
</comment>
<dbReference type="STRING" id="1925591.BI308_07355"/>
<reference evidence="2" key="1">
    <citation type="submission" date="2016-10" db="EMBL/GenBank/DDBJ databases">
        <title>CRISPR-Cas defence system in Roseofilum reptotaenium: evidence of a bacteriophage-cyanobacterium arms race in the coral black band disease.</title>
        <authorList>
            <person name="Buerger P."/>
            <person name="Wood-Charlson E.M."/>
            <person name="Weynberg K.D."/>
            <person name="Willis B."/>
            <person name="Van Oppen M.J."/>
        </authorList>
    </citation>
    <scope>NUCLEOTIDE SEQUENCE [LARGE SCALE GENOMIC DNA]</scope>
    <source>
        <strain evidence="2">AO1-A</strain>
    </source>
</reference>
<protein>
    <submittedName>
        <fullName evidence="2">Uncharacterized protein</fullName>
    </submittedName>
</protein>
<sequence>MVKLRSTLSLLLGYILTLTIVSGDSQPAQGQHQYQNPDVPFPSILPLDTELLEAIEQGKPVSISEGAIVTENTIKEGRLTLPSLWWASKQYGKNLLVTWFAYPSGDQNTPGRVDVVVNRQAWRETCYLNRYEFVTKMGAIARDYGYNTRLFNRQGEGLASYTCNFATPNFCNVQGLIVNQGVNQDCVVSQ</sequence>
<keyword evidence="1" id="KW-0732">Signal</keyword>
<dbReference type="AlphaFoldDB" id="A0A1L9QU64"/>